<dbReference type="EMBL" id="AZMM01016081">
    <property type="protein sequence ID" value="ETJ29384.1"/>
    <property type="molecule type" value="Genomic_DNA"/>
</dbReference>
<reference evidence="6" key="1">
    <citation type="submission" date="2013-12" db="EMBL/GenBank/DDBJ databases">
        <title>A Varibaculum cambriense genome reconstructed from a premature infant gut community with otherwise low bacterial novelty that shifts toward anaerobic metabolism during the third week of life.</title>
        <authorList>
            <person name="Brown C.T."/>
            <person name="Sharon I."/>
            <person name="Thomas B.C."/>
            <person name="Castelle C.J."/>
            <person name="Morowitz M.J."/>
            <person name="Banfield J.F."/>
        </authorList>
    </citation>
    <scope>NUCLEOTIDE SEQUENCE</scope>
</reference>
<gene>
    <name evidence="6" type="ORF">Q604_UNBC16081G0001</name>
</gene>
<name>W1XKN3_9ZZZZ</name>
<accession>W1XKN3</accession>
<evidence type="ECO:0000256" key="4">
    <source>
        <dbReference type="ARBA" id="ARBA00023136"/>
    </source>
</evidence>
<protein>
    <submittedName>
        <fullName evidence="6">Binding-protein-dependent transport system inner membrane component</fullName>
    </submittedName>
</protein>
<keyword evidence="4 5" id="KW-0472">Membrane</keyword>
<evidence type="ECO:0000256" key="1">
    <source>
        <dbReference type="ARBA" id="ARBA00004141"/>
    </source>
</evidence>
<organism evidence="6">
    <name type="scientific">human gut metagenome</name>
    <dbReference type="NCBI Taxonomy" id="408170"/>
    <lineage>
        <taxon>unclassified sequences</taxon>
        <taxon>metagenomes</taxon>
        <taxon>organismal metagenomes</taxon>
    </lineage>
</organism>
<evidence type="ECO:0000256" key="3">
    <source>
        <dbReference type="ARBA" id="ARBA00022989"/>
    </source>
</evidence>
<dbReference type="SUPFAM" id="SSF161098">
    <property type="entry name" value="MetI-like"/>
    <property type="match status" value="1"/>
</dbReference>
<feature type="transmembrane region" description="Helical" evidence="5">
    <location>
        <begin position="12"/>
        <end position="34"/>
    </location>
</feature>
<dbReference type="Gene3D" id="1.10.3720.10">
    <property type="entry name" value="MetI-like"/>
    <property type="match status" value="1"/>
</dbReference>
<comment type="caution">
    <text evidence="6">The sequence shown here is derived from an EMBL/GenBank/DDBJ whole genome shotgun (WGS) entry which is preliminary data.</text>
</comment>
<dbReference type="AlphaFoldDB" id="W1XKN3"/>
<dbReference type="GO" id="GO:0016020">
    <property type="term" value="C:membrane"/>
    <property type="evidence" value="ECO:0007669"/>
    <property type="project" value="UniProtKB-SubCell"/>
</dbReference>
<sequence length="68" mass="8084">MEASKCKKFKLDFWNVVTIGIFLIFAVCLIYPLFSLFFSSLKDSNTGEFTLSNFVQFFTKKYHHFRKL</sequence>
<evidence type="ECO:0000313" key="6">
    <source>
        <dbReference type="EMBL" id="ETJ29384.1"/>
    </source>
</evidence>
<dbReference type="InterPro" id="IPR035906">
    <property type="entry name" value="MetI-like_sf"/>
</dbReference>
<proteinExistence type="predicted"/>
<comment type="subcellular location">
    <subcellularLocation>
        <location evidence="1">Membrane</location>
        <topology evidence="1">Multi-pass membrane protein</topology>
    </subcellularLocation>
</comment>
<evidence type="ECO:0000256" key="2">
    <source>
        <dbReference type="ARBA" id="ARBA00022692"/>
    </source>
</evidence>
<keyword evidence="2 5" id="KW-0812">Transmembrane</keyword>
<keyword evidence="3 5" id="KW-1133">Transmembrane helix</keyword>
<feature type="non-terminal residue" evidence="6">
    <location>
        <position position="68"/>
    </location>
</feature>
<evidence type="ECO:0000256" key="5">
    <source>
        <dbReference type="SAM" id="Phobius"/>
    </source>
</evidence>